<protein>
    <submittedName>
        <fullName evidence="4">Uncharacterized protein</fullName>
    </submittedName>
</protein>
<dbReference type="AlphaFoldDB" id="A0A2J6R846"/>
<gene>
    <name evidence="4" type="ORF">L207DRAFT_588200</name>
</gene>
<name>A0A2J6R846_HYAVF</name>
<feature type="signal peptide" evidence="3">
    <location>
        <begin position="1"/>
        <end position="27"/>
    </location>
</feature>
<evidence type="ECO:0000313" key="5">
    <source>
        <dbReference type="Proteomes" id="UP000235786"/>
    </source>
</evidence>
<evidence type="ECO:0000256" key="3">
    <source>
        <dbReference type="SAM" id="SignalP"/>
    </source>
</evidence>
<evidence type="ECO:0000256" key="1">
    <source>
        <dbReference type="SAM" id="MobiDB-lite"/>
    </source>
</evidence>
<evidence type="ECO:0000256" key="2">
    <source>
        <dbReference type="SAM" id="Phobius"/>
    </source>
</evidence>
<dbReference type="EMBL" id="KZ613953">
    <property type="protein sequence ID" value="PMD34687.1"/>
    <property type="molecule type" value="Genomic_DNA"/>
</dbReference>
<sequence length="91" mass="9230">MAPILGLVINLSFTLLILALFASSVLASGTAVSVATATQNATYTAHPPTATSPETTSTPSNMVSSSSTLDPLTQILMLVGAGIWGMFAFGL</sequence>
<feature type="chain" id="PRO_5014349844" evidence="3">
    <location>
        <begin position="28"/>
        <end position="91"/>
    </location>
</feature>
<feature type="transmembrane region" description="Helical" evidence="2">
    <location>
        <begin position="72"/>
        <end position="90"/>
    </location>
</feature>
<keyword evidence="2" id="KW-0472">Membrane</keyword>
<reference evidence="4 5" key="1">
    <citation type="submission" date="2016-04" db="EMBL/GenBank/DDBJ databases">
        <title>A degradative enzymes factory behind the ericoid mycorrhizal symbiosis.</title>
        <authorList>
            <consortium name="DOE Joint Genome Institute"/>
            <person name="Martino E."/>
            <person name="Morin E."/>
            <person name="Grelet G."/>
            <person name="Kuo A."/>
            <person name="Kohler A."/>
            <person name="Daghino S."/>
            <person name="Barry K."/>
            <person name="Choi C."/>
            <person name="Cichocki N."/>
            <person name="Clum A."/>
            <person name="Copeland A."/>
            <person name="Hainaut M."/>
            <person name="Haridas S."/>
            <person name="Labutti K."/>
            <person name="Lindquist E."/>
            <person name="Lipzen A."/>
            <person name="Khouja H.-R."/>
            <person name="Murat C."/>
            <person name="Ohm R."/>
            <person name="Olson A."/>
            <person name="Spatafora J."/>
            <person name="Veneault-Fourrey C."/>
            <person name="Henrissat B."/>
            <person name="Grigoriev I."/>
            <person name="Martin F."/>
            <person name="Perotto S."/>
        </authorList>
    </citation>
    <scope>NUCLEOTIDE SEQUENCE [LARGE SCALE GENOMIC DNA]</scope>
    <source>
        <strain evidence="4 5">F</strain>
    </source>
</reference>
<accession>A0A2J6R846</accession>
<proteinExistence type="predicted"/>
<keyword evidence="5" id="KW-1185">Reference proteome</keyword>
<keyword evidence="3" id="KW-0732">Signal</keyword>
<keyword evidence="2" id="KW-0812">Transmembrane</keyword>
<feature type="region of interest" description="Disordered" evidence="1">
    <location>
        <begin position="44"/>
        <end position="65"/>
    </location>
</feature>
<dbReference type="Proteomes" id="UP000235786">
    <property type="component" value="Unassembled WGS sequence"/>
</dbReference>
<keyword evidence="2" id="KW-1133">Transmembrane helix</keyword>
<organism evidence="4 5">
    <name type="scientific">Hyaloscypha variabilis (strain UAMH 11265 / GT02V1 / F)</name>
    <name type="common">Meliniomyces variabilis</name>
    <dbReference type="NCBI Taxonomy" id="1149755"/>
    <lineage>
        <taxon>Eukaryota</taxon>
        <taxon>Fungi</taxon>
        <taxon>Dikarya</taxon>
        <taxon>Ascomycota</taxon>
        <taxon>Pezizomycotina</taxon>
        <taxon>Leotiomycetes</taxon>
        <taxon>Helotiales</taxon>
        <taxon>Hyaloscyphaceae</taxon>
        <taxon>Hyaloscypha</taxon>
        <taxon>Hyaloscypha variabilis</taxon>
    </lineage>
</organism>
<evidence type="ECO:0000313" key="4">
    <source>
        <dbReference type="EMBL" id="PMD34687.1"/>
    </source>
</evidence>